<accession>A0A0E9VT24</accession>
<evidence type="ECO:0000313" key="2">
    <source>
        <dbReference type="EMBL" id="JAH81197.1"/>
    </source>
</evidence>
<dbReference type="EMBL" id="GBXM01027380">
    <property type="protein sequence ID" value="JAH81197.1"/>
    <property type="molecule type" value="Transcribed_RNA"/>
</dbReference>
<evidence type="ECO:0000256" key="1">
    <source>
        <dbReference type="SAM" id="MobiDB-lite"/>
    </source>
</evidence>
<reference evidence="2" key="1">
    <citation type="submission" date="2014-11" db="EMBL/GenBank/DDBJ databases">
        <authorList>
            <person name="Amaro Gonzalez C."/>
        </authorList>
    </citation>
    <scope>NUCLEOTIDE SEQUENCE</scope>
</reference>
<dbReference type="AlphaFoldDB" id="A0A0E9VT24"/>
<name>A0A0E9VT24_ANGAN</name>
<reference evidence="2" key="2">
    <citation type="journal article" date="2015" name="Fish Shellfish Immunol.">
        <title>Early steps in the European eel (Anguilla anguilla)-Vibrio vulnificus interaction in the gills: Role of the RtxA13 toxin.</title>
        <authorList>
            <person name="Callol A."/>
            <person name="Pajuelo D."/>
            <person name="Ebbesson L."/>
            <person name="Teles M."/>
            <person name="MacKenzie S."/>
            <person name="Amaro C."/>
        </authorList>
    </citation>
    <scope>NUCLEOTIDE SEQUENCE</scope>
</reference>
<proteinExistence type="predicted"/>
<organism evidence="2">
    <name type="scientific">Anguilla anguilla</name>
    <name type="common">European freshwater eel</name>
    <name type="synonym">Muraena anguilla</name>
    <dbReference type="NCBI Taxonomy" id="7936"/>
    <lineage>
        <taxon>Eukaryota</taxon>
        <taxon>Metazoa</taxon>
        <taxon>Chordata</taxon>
        <taxon>Craniata</taxon>
        <taxon>Vertebrata</taxon>
        <taxon>Euteleostomi</taxon>
        <taxon>Actinopterygii</taxon>
        <taxon>Neopterygii</taxon>
        <taxon>Teleostei</taxon>
        <taxon>Anguilliformes</taxon>
        <taxon>Anguillidae</taxon>
        <taxon>Anguilla</taxon>
    </lineage>
</organism>
<feature type="region of interest" description="Disordered" evidence="1">
    <location>
        <begin position="1"/>
        <end position="47"/>
    </location>
</feature>
<feature type="compositionally biased region" description="Basic and acidic residues" evidence="1">
    <location>
        <begin position="38"/>
        <end position="47"/>
    </location>
</feature>
<protein>
    <submittedName>
        <fullName evidence="2">Uncharacterized protein</fullName>
    </submittedName>
</protein>
<sequence>MVWHTAGESQGAAGVRKAKVWPWQPLPKERLSGAQRDQVQDPRCHLH</sequence>